<evidence type="ECO:0000313" key="2">
    <source>
        <dbReference type="EMBL" id="CAI5717269.1"/>
    </source>
</evidence>
<feature type="compositionally biased region" description="Polar residues" evidence="1">
    <location>
        <begin position="1"/>
        <end position="14"/>
    </location>
</feature>
<evidence type="ECO:0000313" key="3">
    <source>
        <dbReference type="Proteomes" id="UP001162031"/>
    </source>
</evidence>
<feature type="compositionally biased region" description="Basic residues" evidence="1">
    <location>
        <begin position="301"/>
        <end position="323"/>
    </location>
</feature>
<organism evidence="2 3">
    <name type="scientific">Hyaloperonospora brassicae</name>
    <name type="common">Brassica downy mildew</name>
    <name type="synonym">Peronospora brassicae</name>
    <dbReference type="NCBI Taxonomy" id="162125"/>
    <lineage>
        <taxon>Eukaryota</taxon>
        <taxon>Sar</taxon>
        <taxon>Stramenopiles</taxon>
        <taxon>Oomycota</taxon>
        <taxon>Peronosporomycetes</taxon>
        <taxon>Peronosporales</taxon>
        <taxon>Peronosporaceae</taxon>
        <taxon>Hyaloperonospora</taxon>
    </lineage>
</organism>
<feature type="compositionally biased region" description="Basic residues" evidence="1">
    <location>
        <begin position="194"/>
        <end position="208"/>
    </location>
</feature>
<gene>
    <name evidence="2" type="ORF">HBR001_LOCUS1785</name>
</gene>
<proteinExistence type="predicted"/>
<keyword evidence="3" id="KW-1185">Reference proteome</keyword>
<feature type="region of interest" description="Disordered" evidence="1">
    <location>
        <begin position="113"/>
        <end position="136"/>
    </location>
</feature>
<accession>A0AAV0TD25</accession>
<feature type="region of interest" description="Disordered" evidence="1">
    <location>
        <begin position="597"/>
        <end position="623"/>
    </location>
</feature>
<feature type="region of interest" description="Disordered" evidence="1">
    <location>
        <begin position="1"/>
        <end position="53"/>
    </location>
</feature>
<reference evidence="2" key="1">
    <citation type="submission" date="2022-12" db="EMBL/GenBank/DDBJ databases">
        <authorList>
            <person name="Webb A."/>
        </authorList>
    </citation>
    <scope>NUCLEOTIDE SEQUENCE</scope>
    <source>
        <strain evidence="2">Hp1</strain>
    </source>
</reference>
<dbReference type="EMBL" id="CANTFL010000174">
    <property type="protein sequence ID" value="CAI5717269.1"/>
    <property type="molecule type" value="Genomic_DNA"/>
</dbReference>
<feature type="compositionally biased region" description="Basic and acidic residues" evidence="1">
    <location>
        <begin position="163"/>
        <end position="174"/>
    </location>
</feature>
<name>A0AAV0TD25_HYABA</name>
<feature type="compositionally biased region" description="Low complexity" evidence="1">
    <location>
        <begin position="43"/>
        <end position="52"/>
    </location>
</feature>
<feature type="compositionally biased region" description="Polar residues" evidence="1">
    <location>
        <begin position="612"/>
        <end position="623"/>
    </location>
</feature>
<feature type="compositionally biased region" description="Basic residues" evidence="1">
    <location>
        <begin position="341"/>
        <end position="351"/>
    </location>
</feature>
<dbReference type="Proteomes" id="UP001162031">
    <property type="component" value="Unassembled WGS sequence"/>
</dbReference>
<feature type="region of interest" description="Disordered" evidence="1">
    <location>
        <begin position="153"/>
        <end position="360"/>
    </location>
</feature>
<protein>
    <submittedName>
        <fullName evidence="2">Uncharacterized protein</fullName>
    </submittedName>
</protein>
<feature type="compositionally biased region" description="Polar residues" evidence="1">
    <location>
        <begin position="29"/>
        <end position="41"/>
    </location>
</feature>
<feature type="compositionally biased region" description="Low complexity" evidence="1">
    <location>
        <begin position="276"/>
        <end position="300"/>
    </location>
</feature>
<comment type="caution">
    <text evidence="2">The sequence shown here is derived from an EMBL/GenBank/DDBJ whole genome shotgun (WGS) entry which is preliminary data.</text>
</comment>
<feature type="compositionally biased region" description="Acidic residues" evidence="1">
    <location>
        <begin position="218"/>
        <end position="227"/>
    </location>
</feature>
<sequence>MWMQKSVESASFSSGHLHDRNHTAAAPSATGSRVYSGSAMPTSAAGSNSADASDWKHRIVESGQWLGGKVIEYGGKLTRGPTADHATIADHYAQQVPRNDGRANWMADIRSSSTSAGAAGGRRGAGGTGYTGGYQNDFATERPKVYAEYSRGYTSSAAVPGQWDDRRAGGDSARRVSTPSRAGSARKEENERKSSRRSKKNKKKKKSDKKKESASESEREDETEEQSESSAAESADARRRARKVEAKKKHKTKKKTRTRTGFYSEESGSEDACSTDNASADLSVSSDDAKPLSLSSSKQAKAAKKQAKAKKSKKDKPHKKSRTQRQSIASTDEEAASRSTSTRKAKTRSSKKAVAVAAGSTSSVDLLGVDLDAHLVVQPPASGCSGQQHQQHSIFDAPHSQNPLQDLTGLSFVAPVQDAALSQPAVCVNDSALARARSEEQSQHRPQSGAFQTNMLPENNIVDFSTLASETKKTLSANPKEKRTLNDLQKARGSDQPTPVMAMPVHGRQPQNASGSMMQLNMKQLQITDGATSMPQQMYTGMQMHQMPMQPQMHQMPMQPPTLSPIHPQMMAMQHQMMMIQPPMTMMAQPQMMSMPTAQQQQVARGRGGMTSPASTNSSDAVL</sequence>
<feature type="compositionally biased region" description="Gly residues" evidence="1">
    <location>
        <begin position="118"/>
        <end position="132"/>
    </location>
</feature>
<feature type="compositionally biased region" description="Basic residues" evidence="1">
    <location>
        <begin position="239"/>
        <end position="258"/>
    </location>
</feature>
<evidence type="ECO:0000256" key="1">
    <source>
        <dbReference type="SAM" id="MobiDB-lite"/>
    </source>
</evidence>
<dbReference type="AlphaFoldDB" id="A0AAV0TD25"/>